<dbReference type="Proteomes" id="UP000245430">
    <property type="component" value="Unassembled WGS sequence"/>
</dbReference>
<dbReference type="InterPro" id="IPR018534">
    <property type="entry name" value="Tet_reg_excision_RteC"/>
</dbReference>
<sequence>MIKLKEILQTYQNDLETICSSGEDILKQSNLAIVLSNNCLNSFRKTLEITKFKTPEEEIFFFKNIKSKPLAQLIYFKEVRSFEMSIPKTTQDIKKRYISKQLNLIDKFFKQHFEFLQYIDQNFTHLDRLYFLRNKEDLYLLIHNGACYYDTVFNTSHDELYARIEAYKYFMKYLRNRYDAIDNPYLKRKQLINQKSKLVWTAPKSALIELVYALHCTNVFNNEQTEIKQIADMFQNIFNCDLGDYYKVFSEIKTRQKTKTKFLEELAYNLQEFITKSYQ</sequence>
<evidence type="ECO:0000313" key="2">
    <source>
        <dbReference type="Proteomes" id="UP000245430"/>
    </source>
</evidence>
<organism evidence="1 2">
    <name type="scientific">Xanthomarina spongicola</name>
    <dbReference type="NCBI Taxonomy" id="570520"/>
    <lineage>
        <taxon>Bacteria</taxon>
        <taxon>Pseudomonadati</taxon>
        <taxon>Bacteroidota</taxon>
        <taxon>Flavobacteriia</taxon>
        <taxon>Flavobacteriales</taxon>
        <taxon>Flavobacteriaceae</taxon>
        <taxon>Xanthomarina</taxon>
    </lineage>
</organism>
<name>A0A316DKA9_9FLAO</name>
<dbReference type="OrthoDB" id="790983at2"/>
<dbReference type="RefSeq" id="WP_109683433.1">
    <property type="nucleotide sequence ID" value="NZ_QGGP01000011.1"/>
</dbReference>
<dbReference type="Pfam" id="PF09357">
    <property type="entry name" value="RteC"/>
    <property type="match status" value="1"/>
</dbReference>
<comment type="caution">
    <text evidence="1">The sequence shown here is derived from an EMBL/GenBank/DDBJ whole genome shotgun (WGS) entry which is preliminary data.</text>
</comment>
<keyword evidence="2" id="KW-1185">Reference proteome</keyword>
<protein>
    <submittedName>
        <fullName evidence="1">RteC protein</fullName>
    </submittedName>
</protein>
<proteinExistence type="predicted"/>
<gene>
    <name evidence="1" type="ORF">LX78_02852</name>
</gene>
<dbReference type="EMBL" id="QGGP01000011">
    <property type="protein sequence ID" value="PWK17113.1"/>
    <property type="molecule type" value="Genomic_DNA"/>
</dbReference>
<reference evidence="1 2" key="1">
    <citation type="submission" date="2018-05" db="EMBL/GenBank/DDBJ databases">
        <title>Genomic Encyclopedia of Archaeal and Bacterial Type Strains, Phase II (KMG-II): from individual species to whole genera.</title>
        <authorList>
            <person name="Goeker M."/>
        </authorList>
    </citation>
    <scope>NUCLEOTIDE SEQUENCE [LARGE SCALE GENOMIC DNA]</scope>
    <source>
        <strain evidence="1 2">DSM 22637</strain>
    </source>
</reference>
<dbReference type="AlphaFoldDB" id="A0A316DKA9"/>
<evidence type="ECO:0000313" key="1">
    <source>
        <dbReference type="EMBL" id="PWK17113.1"/>
    </source>
</evidence>
<accession>A0A316DKA9</accession>